<keyword evidence="1" id="KW-0812">Transmembrane</keyword>
<keyword evidence="1" id="KW-1133">Transmembrane helix</keyword>
<evidence type="ECO:0000313" key="3">
    <source>
        <dbReference type="Proteomes" id="UP000248857"/>
    </source>
</evidence>
<gene>
    <name evidence="2" type="ORF">C1752_08282</name>
</gene>
<dbReference type="EMBL" id="PQWO01000022">
    <property type="protein sequence ID" value="PZD71079.1"/>
    <property type="molecule type" value="Genomic_DNA"/>
</dbReference>
<evidence type="ECO:0000313" key="2">
    <source>
        <dbReference type="EMBL" id="PZD71079.1"/>
    </source>
</evidence>
<sequence>MEITFKPAPLRSAQSWLLSGKILRTPSGQQIDLSQLIGGHFTDLPSKRFWISEFQLSTESDKVSIKCNDVKTGIQRHNYYTLVFEVVECLKLHNPNVRIRRGTSRLFNIMFAAIGLIPLGFGLSFIISALQNGNDGFGIGFGVFFLLLAAFIVWCASPWQKPPVSTPTELQEWLRSWVGGRPDGLPPG</sequence>
<dbReference type="RefSeq" id="WP_110988404.1">
    <property type="nucleotide sequence ID" value="NZ_CAWNWM010000022.1"/>
</dbReference>
<comment type="caution">
    <text evidence="2">The sequence shown here is derived from an EMBL/GenBank/DDBJ whole genome shotgun (WGS) entry which is preliminary data.</text>
</comment>
<organism evidence="2 3">
    <name type="scientific">Acaryochloris thomasi RCC1774</name>
    <dbReference type="NCBI Taxonomy" id="1764569"/>
    <lineage>
        <taxon>Bacteria</taxon>
        <taxon>Bacillati</taxon>
        <taxon>Cyanobacteriota</taxon>
        <taxon>Cyanophyceae</taxon>
        <taxon>Acaryochloridales</taxon>
        <taxon>Acaryochloridaceae</taxon>
        <taxon>Acaryochloris</taxon>
        <taxon>Acaryochloris thomasi</taxon>
    </lineage>
</organism>
<feature type="transmembrane region" description="Helical" evidence="1">
    <location>
        <begin position="106"/>
        <end position="130"/>
    </location>
</feature>
<accession>A0A2W1JA51</accession>
<feature type="transmembrane region" description="Helical" evidence="1">
    <location>
        <begin position="136"/>
        <end position="156"/>
    </location>
</feature>
<evidence type="ECO:0000256" key="1">
    <source>
        <dbReference type="SAM" id="Phobius"/>
    </source>
</evidence>
<protein>
    <submittedName>
        <fullName evidence="2">Uncharacterized protein</fullName>
    </submittedName>
</protein>
<keyword evidence="3" id="KW-1185">Reference proteome</keyword>
<keyword evidence="1" id="KW-0472">Membrane</keyword>
<name>A0A2W1JA51_9CYAN</name>
<reference evidence="2 3" key="1">
    <citation type="journal article" date="2018" name="Sci. Rep.">
        <title>A novel species of the marine cyanobacterium Acaryochloris with a unique pigment content and lifestyle.</title>
        <authorList>
            <person name="Partensky F."/>
            <person name="Six C."/>
            <person name="Ratin M."/>
            <person name="Garczarek L."/>
            <person name="Vaulot D."/>
            <person name="Probert I."/>
            <person name="Calteau A."/>
            <person name="Gourvil P."/>
            <person name="Marie D."/>
            <person name="Grebert T."/>
            <person name="Bouchier C."/>
            <person name="Le Panse S."/>
            <person name="Gachenot M."/>
            <person name="Rodriguez F."/>
            <person name="Garrido J.L."/>
        </authorList>
    </citation>
    <scope>NUCLEOTIDE SEQUENCE [LARGE SCALE GENOMIC DNA]</scope>
    <source>
        <strain evidence="2 3">RCC1774</strain>
    </source>
</reference>
<dbReference type="Proteomes" id="UP000248857">
    <property type="component" value="Unassembled WGS sequence"/>
</dbReference>
<dbReference type="AlphaFoldDB" id="A0A2W1JA51"/>
<proteinExistence type="predicted"/>